<dbReference type="EMBL" id="LT841358">
    <property type="protein sequence ID" value="SMH70571.1"/>
    <property type="molecule type" value="Genomic_DNA"/>
</dbReference>
<sequence length="74" mass="7449">MNKKIAVGVGIAVLTIVIAVVGFKTTLGDKAMGLPGEENTENALHLQESNGTTSSANTTKSAESASTESSESGP</sequence>
<dbReference type="AlphaFoldDB" id="A0A2H1FCU1"/>
<keyword evidence="4" id="KW-1185">Reference proteome</keyword>
<evidence type="ECO:0000313" key="4">
    <source>
        <dbReference type="Proteomes" id="UP000230607"/>
    </source>
</evidence>
<organism evidence="3 4">
    <name type="scientific">Candidatus Nitrosotalea okcheonensis</name>
    <dbReference type="NCBI Taxonomy" id="1903276"/>
    <lineage>
        <taxon>Archaea</taxon>
        <taxon>Nitrososphaerota</taxon>
        <taxon>Nitrososphaeria</taxon>
        <taxon>Nitrosotaleales</taxon>
        <taxon>Nitrosotaleaceae</taxon>
        <taxon>Nitrosotalea</taxon>
    </lineage>
</organism>
<name>A0A2H1FCU1_9ARCH</name>
<protein>
    <submittedName>
        <fullName evidence="3">Uncharacterized protein</fullName>
    </submittedName>
</protein>
<keyword evidence="2" id="KW-0812">Transmembrane</keyword>
<gene>
    <name evidence="3" type="ORF">NCS_10378</name>
</gene>
<feature type="region of interest" description="Disordered" evidence="1">
    <location>
        <begin position="29"/>
        <end position="74"/>
    </location>
</feature>
<reference evidence="4" key="1">
    <citation type="submission" date="2017-03" db="EMBL/GenBank/DDBJ databases">
        <authorList>
            <person name="Herbold C."/>
        </authorList>
    </citation>
    <scope>NUCLEOTIDE SEQUENCE [LARGE SCALE GENOMIC DNA]</scope>
</reference>
<dbReference type="RefSeq" id="WP_157926691.1">
    <property type="nucleotide sequence ID" value="NZ_LT841358.1"/>
</dbReference>
<keyword evidence="2" id="KW-1133">Transmembrane helix</keyword>
<feature type="compositionally biased region" description="Low complexity" evidence="1">
    <location>
        <begin position="48"/>
        <end position="74"/>
    </location>
</feature>
<proteinExistence type="predicted"/>
<evidence type="ECO:0000256" key="2">
    <source>
        <dbReference type="SAM" id="Phobius"/>
    </source>
</evidence>
<evidence type="ECO:0000313" key="3">
    <source>
        <dbReference type="EMBL" id="SMH70571.1"/>
    </source>
</evidence>
<dbReference type="Proteomes" id="UP000230607">
    <property type="component" value="Chromosome 1"/>
</dbReference>
<feature type="transmembrane region" description="Helical" evidence="2">
    <location>
        <begin position="6"/>
        <end position="23"/>
    </location>
</feature>
<accession>A0A2H1FCU1</accession>
<evidence type="ECO:0000256" key="1">
    <source>
        <dbReference type="SAM" id="MobiDB-lite"/>
    </source>
</evidence>
<dbReference type="OrthoDB" id="385717at2157"/>
<keyword evidence="2" id="KW-0472">Membrane</keyword>